<feature type="non-terminal residue" evidence="5">
    <location>
        <position position="1"/>
    </location>
</feature>
<dbReference type="EMBL" id="JAODUO010000249">
    <property type="protein sequence ID" value="KAK2184884.1"/>
    <property type="molecule type" value="Genomic_DNA"/>
</dbReference>
<dbReference type="PANTHER" id="PTHR22809:SF5">
    <property type="entry name" value="TRNA N(3)-METHYLCYTIDINE METHYLTRANSFERASE METTL6"/>
    <property type="match status" value="1"/>
</dbReference>
<dbReference type="AlphaFoldDB" id="A0AAD9NYP2"/>
<evidence type="ECO:0000313" key="5">
    <source>
        <dbReference type="EMBL" id="KAK2184884.1"/>
    </source>
</evidence>
<protein>
    <recommendedName>
        <fullName evidence="4">Methyltransferase type 12 domain-containing protein</fullName>
    </recommendedName>
</protein>
<gene>
    <name evidence="5" type="ORF">NP493_249g02031</name>
</gene>
<dbReference type="Gene3D" id="3.40.50.150">
    <property type="entry name" value="Vaccinia Virus protein VP39"/>
    <property type="match status" value="1"/>
</dbReference>
<proteinExistence type="inferred from homology"/>
<reference evidence="5" key="1">
    <citation type="journal article" date="2023" name="Mol. Biol. Evol.">
        <title>Third-Generation Sequencing Reveals the Adaptive Role of the Epigenome in Three Deep-Sea Polychaetes.</title>
        <authorList>
            <person name="Perez M."/>
            <person name="Aroh O."/>
            <person name="Sun Y."/>
            <person name="Lan Y."/>
            <person name="Juniper S.K."/>
            <person name="Young C.R."/>
            <person name="Angers B."/>
            <person name="Qian P.Y."/>
        </authorList>
    </citation>
    <scope>NUCLEOTIDE SEQUENCE</scope>
    <source>
        <strain evidence="5">R07B-5</strain>
    </source>
</reference>
<dbReference type="PANTHER" id="PTHR22809">
    <property type="entry name" value="METHYLTRANSFERASE-RELATED"/>
    <property type="match status" value="1"/>
</dbReference>
<keyword evidence="2" id="KW-0489">Methyltransferase</keyword>
<dbReference type="GO" id="GO:0008757">
    <property type="term" value="F:S-adenosylmethionine-dependent methyltransferase activity"/>
    <property type="evidence" value="ECO:0007669"/>
    <property type="project" value="UniProtKB-ARBA"/>
</dbReference>
<evidence type="ECO:0000256" key="1">
    <source>
        <dbReference type="ARBA" id="ARBA00009725"/>
    </source>
</evidence>
<dbReference type="InterPro" id="IPR029063">
    <property type="entry name" value="SAM-dependent_MTases_sf"/>
</dbReference>
<keyword evidence="6" id="KW-1185">Reference proteome</keyword>
<dbReference type="InterPro" id="IPR026113">
    <property type="entry name" value="METTL2/6/8-like"/>
</dbReference>
<feature type="domain" description="Methyltransferase type 12" evidence="4">
    <location>
        <begin position="9"/>
        <end position="109"/>
    </location>
</feature>
<evidence type="ECO:0000256" key="3">
    <source>
        <dbReference type="ARBA" id="ARBA00022679"/>
    </source>
</evidence>
<evidence type="ECO:0000313" key="6">
    <source>
        <dbReference type="Proteomes" id="UP001209878"/>
    </source>
</evidence>
<dbReference type="CDD" id="cd02440">
    <property type="entry name" value="AdoMet_MTases"/>
    <property type="match status" value="1"/>
</dbReference>
<dbReference type="GO" id="GO:0008173">
    <property type="term" value="F:RNA methyltransferase activity"/>
    <property type="evidence" value="ECO:0007669"/>
    <property type="project" value="UniProtKB-ARBA"/>
</dbReference>
<comment type="similarity">
    <text evidence="1">Belongs to the methyltransferase superfamily. METL family.</text>
</comment>
<sequence>ECGSPLVILEVGCGVGNFVFPLLEEDPSLFFYACDFSPRAVQFVQENPLYNEDRCHAFQCDITTDTLSEHVRRPVDLVTMIFVLSAIHPDKMRLALENIAKVLPPGGRVLFRDYGIYDHAMLRFSRGHKLAEQFYVRQDGTRAYYFYKG</sequence>
<accession>A0AAD9NYP2</accession>
<evidence type="ECO:0000256" key="2">
    <source>
        <dbReference type="ARBA" id="ARBA00022603"/>
    </source>
</evidence>
<name>A0AAD9NYP2_RIDPI</name>
<dbReference type="SUPFAM" id="SSF53335">
    <property type="entry name" value="S-adenosyl-L-methionine-dependent methyltransferases"/>
    <property type="match status" value="1"/>
</dbReference>
<dbReference type="Pfam" id="PF08242">
    <property type="entry name" value="Methyltransf_12"/>
    <property type="match status" value="1"/>
</dbReference>
<dbReference type="Proteomes" id="UP001209878">
    <property type="component" value="Unassembled WGS sequence"/>
</dbReference>
<organism evidence="5 6">
    <name type="scientific">Ridgeia piscesae</name>
    <name type="common">Tubeworm</name>
    <dbReference type="NCBI Taxonomy" id="27915"/>
    <lineage>
        <taxon>Eukaryota</taxon>
        <taxon>Metazoa</taxon>
        <taxon>Spiralia</taxon>
        <taxon>Lophotrochozoa</taxon>
        <taxon>Annelida</taxon>
        <taxon>Polychaeta</taxon>
        <taxon>Sedentaria</taxon>
        <taxon>Canalipalpata</taxon>
        <taxon>Sabellida</taxon>
        <taxon>Siboglinidae</taxon>
        <taxon>Ridgeia</taxon>
    </lineage>
</organism>
<evidence type="ECO:0000259" key="4">
    <source>
        <dbReference type="Pfam" id="PF08242"/>
    </source>
</evidence>
<keyword evidence="3" id="KW-0808">Transferase</keyword>
<comment type="caution">
    <text evidence="5">The sequence shown here is derived from an EMBL/GenBank/DDBJ whole genome shotgun (WGS) entry which is preliminary data.</text>
</comment>
<dbReference type="GO" id="GO:0032259">
    <property type="term" value="P:methylation"/>
    <property type="evidence" value="ECO:0007669"/>
    <property type="project" value="UniProtKB-KW"/>
</dbReference>
<dbReference type="InterPro" id="IPR013217">
    <property type="entry name" value="Methyltransf_12"/>
</dbReference>